<organism evidence="2 3">
    <name type="scientific">Shewanella japonica</name>
    <dbReference type="NCBI Taxonomy" id="93973"/>
    <lineage>
        <taxon>Bacteria</taxon>
        <taxon>Pseudomonadati</taxon>
        <taxon>Pseudomonadota</taxon>
        <taxon>Gammaproteobacteria</taxon>
        <taxon>Alteromonadales</taxon>
        <taxon>Shewanellaceae</taxon>
        <taxon>Shewanella</taxon>
    </lineage>
</organism>
<dbReference type="PANTHER" id="PTHR37528:SF1">
    <property type="entry name" value="UPF0149 PROTEIN YGFB"/>
    <property type="match status" value="1"/>
</dbReference>
<comment type="similarity">
    <text evidence="1">Belongs to the UPF0149 family.</text>
</comment>
<accession>A0ABN4YFT9</accession>
<dbReference type="EMBL" id="CP020472">
    <property type="protein sequence ID" value="ARD21130.1"/>
    <property type="molecule type" value="Genomic_DNA"/>
</dbReference>
<dbReference type="InterPro" id="IPR036255">
    <property type="entry name" value="YgfB-like_sf"/>
</dbReference>
<dbReference type="SUPFAM" id="SSF101327">
    <property type="entry name" value="YgfB-like"/>
    <property type="match status" value="1"/>
</dbReference>
<reference evidence="2 3" key="1">
    <citation type="submission" date="2017-03" db="EMBL/GenBank/DDBJ databases">
        <title>Genome sequencing of Shewanella japonica KCTC 22435.</title>
        <authorList>
            <person name="Kim K.M."/>
        </authorList>
    </citation>
    <scope>NUCLEOTIDE SEQUENCE [LARGE SCALE GENOMIC DNA]</scope>
    <source>
        <strain evidence="2 3">KCTC 22435</strain>
    </source>
</reference>
<proteinExistence type="inferred from homology"/>
<keyword evidence="3" id="KW-1185">Reference proteome</keyword>
<dbReference type="Proteomes" id="UP000191820">
    <property type="component" value="Chromosome"/>
</dbReference>
<dbReference type="RefSeq" id="WP_055022591.1">
    <property type="nucleotide sequence ID" value="NZ_CANMJJ010000015.1"/>
</dbReference>
<dbReference type="PANTHER" id="PTHR37528">
    <property type="entry name" value="UPF0149 PROTEIN YGFB"/>
    <property type="match status" value="1"/>
</dbReference>
<protein>
    <recommendedName>
        <fullName evidence="4">YecA family protein</fullName>
    </recommendedName>
</protein>
<name>A0ABN4YFT9_9GAMM</name>
<dbReference type="InterPro" id="IPR011978">
    <property type="entry name" value="YgfB-like"/>
</dbReference>
<dbReference type="Pfam" id="PF03695">
    <property type="entry name" value="UPF0149"/>
    <property type="match status" value="1"/>
</dbReference>
<dbReference type="Gene3D" id="1.20.120.740">
    <property type="entry name" value="YgfB uncharacterised protein family UPF0149, PF03695"/>
    <property type="match status" value="1"/>
</dbReference>
<gene>
    <name evidence="2" type="ORF">SJ2017_0794</name>
</gene>
<evidence type="ECO:0000313" key="2">
    <source>
        <dbReference type="EMBL" id="ARD21130.1"/>
    </source>
</evidence>
<evidence type="ECO:0000256" key="1">
    <source>
        <dbReference type="ARBA" id="ARBA00038308"/>
    </source>
</evidence>
<sequence length="191" mass="20803">MATPPSLCIEKLKKALDSAEIGQHPVEVHGALVGLICGGVEQANTAWLSPLLELMNDGQPLTTELQQLIGELFKDTATRLSDAEFGFSPLLPEEEEPLSQRLECLALWVQSYLTAIALIQPKLNGASSDVREIIQDLGAIAQVEFDVSDDDESEAAFIELHEFVRMAAVLCYSEFGPEIPLDETDATSPLH</sequence>
<dbReference type="NCBIfam" id="TIGR02292">
    <property type="entry name" value="ygfB_yecA"/>
    <property type="match status" value="1"/>
</dbReference>
<evidence type="ECO:0000313" key="3">
    <source>
        <dbReference type="Proteomes" id="UP000191820"/>
    </source>
</evidence>
<evidence type="ECO:0008006" key="4">
    <source>
        <dbReference type="Google" id="ProtNLM"/>
    </source>
</evidence>